<sequence>MQLQPANERDRYVCWGLAYLHHHFGWLEEATSKLSAWLVNNVYNLNEREGGRVLAKRAAELSSSMLVFFMLSPCLPAC</sequence>
<evidence type="ECO:0000313" key="2">
    <source>
        <dbReference type="Proteomes" id="UP000594263"/>
    </source>
</evidence>
<accession>A0A7N0V395</accession>
<keyword evidence="2" id="KW-1185">Reference proteome</keyword>
<organism evidence="1 2">
    <name type="scientific">Kalanchoe fedtschenkoi</name>
    <name type="common">Lavender scallops</name>
    <name type="synonym">South American air plant</name>
    <dbReference type="NCBI Taxonomy" id="63787"/>
    <lineage>
        <taxon>Eukaryota</taxon>
        <taxon>Viridiplantae</taxon>
        <taxon>Streptophyta</taxon>
        <taxon>Embryophyta</taxon>
        <taxon>Tracheophyta</taxon>
        <taxon>Spermatophyta</taxon>
        <taxon>Magnoliopsida</taxon>
        <taxon>eudicotyledons</taxon>
        <taxon>Gunneridae</taxon>
        <taxon>Pentapetalae</taxon>
        <taxon>Saxifragales</taxon>
        <taxon>Crassulaceae</taxon>
        <taxon>Kalanchoe</taxon>
    </lineage>
</organism>
<protein>
    <submittedName>
        <fullName evidence="1">Uncharacterized protein</fullName>
    </submittedName>
</protein>
<name>A0A7N0V395_KALFE</name>
<dbReference type="EnsemblPlants" id="Kaladp0100s0006.1.v1.1">
    <property type="protein sequence ID" value="Kaladp0100s0006.1.v1.1.CDS.1"/>
    <property type="gene ID" value="Kaladp0100s0006.v1.1"/>
</dbReference>
<proteinExistence type="predicted"/>
<reference evidence="1" key="1">
    <citation type="submission" date="2021-01" db="UniProtKB">
        <authorList>
            <consortium name="EnsemblPlants"/>
        </authorList>
    </citation>
    <scope>IDENTIFICATION</scope>
</reference>
<dbReference type="Proteomes" id="UP000594263">
    <property type="component" value="Unplaced"/>
</dbReference>
<dbReference type="AlphaFoldDB" id="A0A7N0V395"/>
<dbReference type="Gramene" id="Kaladp0100s0006.1.v1.1">
    <property type="protein sequence ID" value="Kaladp0100s0006.1.v1.1.CDS.1"/>
    <property type="gene ID" value="Kaladp0100s0006.v1.1"/>
</dbReference>
<evidence type="ECO:0000313" key="1">
    <source>
        <dbReference type="EnsemblPlants" id="Kaladp0100s0006.1.v1.1.CDS.1"/>
    </source>
</evidence>